<evidence type="ECO:0000256" key="1">
    <source>
        <dbReference type="ARBA" id="ARBA00005641"/>
    </source>
</evidence>
<evidence type="ECO:0000256" key="6">
    <source>
        <dbReference type="ARBA" id="ARBA00038929"/>
    </source>
</evidence>
<comment type="catalytic activity">
    <reaction evidence="5">
        <text>Successive hydrolysis of beta-D-glucose units from the non-reducing ends of (1-&gt;3)-beta-D-glucans, releasing alpha-glucose.</text>
        <dbReference type="EC" id="3.2.1.58"/>
    </reaction>
</comment>
<comment type="caution">
    <text evidence="9">The sequence shown here is derived from an EMBL/GenBank/DDBJ whole genome shotgun (WGS) entry which is preliminary data.</text>
</comment>
<accession>A0A4Y7TXA7</accession>
<dbReference type="PANTHER" id="PTHR31297:SF42">
    <property type="entry name" value="GLYCOSIDE HYDROLASE FAMILY 5 DOMAIN-CONTAINING PROTEIN"/>
    <property type="match status" value="1"/>
</dbReference>
<evidence type="ECO:0000313" key="10">
    <source>
        <dbReference type="Proteomes" id="UP000298030"/>
    </source>
</evidence>
<sequence length="441" mass="48969">MGIKGRQTQCTTDRTKRCSHNSLMTSFIGVRLLLVGFASLISLRVSAAALNYGFPYGQEKIRGVNLGGWLVLEPWITPSLFDNAGDDRIVDEYTFGQYQDPQYAGEALRSHWDTWITESDFAEIAAAGLNHVRLPIGYWAFDVSGGEPYIQGQLPYLSKAVTWARTHGLKVIVDLHGVPGSQNGFDNSGEKMDSPTWHLDQHNINRSNAIIQTIAEMFKDEADVVSAIAPLNEPAGYRTDALLETTKQYWYDSYGNIRDAQSNTVVMIHDAFQGLPYWNGFMPSSNFQGVFIDTHRYQIFSTPENQMSNDQHIQAACGTRGEMANAPLWAVVGEFTPAATDCAKYLNGRGVGSRYDGTYPGAPYVGSCAGITGRASSFSAAYKTFLRQFWEAQITSYEMAQGWIQWTWKTEIADEWSYQAGLANGWIPQNPTALAYPNICG</sequence>
<keyword evidence="10" id="KW-1185">Reference proteome</keyword>
<evidence type="ECO:0000256" key="4">
    <source>
        <dbReference type="ARBA" id="ARBA00023316"/>
    </source>
</evidence>
<dbReference type="SUPFAM" id="SSF51445">
    <property type="entry name" value="(Trans)glycosidases"/>
    <property type="match status" value="1"/>
</dbReference>
<dbReference type="GO" id="GO:0009986">
    <property type="term" value="C:cell surface"/>
    <property type="evidence" value="ECO:0007669"/>
    <property type="project" value="TreeGrafter"/>
</dbReference>
<evidence type="ECO:0000256" key="2">
    <source>
        <dbReference type="ARBA" id="ARBA00022801"/>
    </source>
</evidence>
<dbReference type="OrthoDB" id="62120at2759"/>
<dbReference type="GO" id="GO:0005576">
    <property type="term" value="C:extracellular region"/>
    <property type="evidence" value="ECO:0007669"/>
    <property type="project" value="TreeGrafter"/>
</dbReference>
<dbReference type="InterPro" id="IPR017853">
    <property type="entry name" value="GH"/>
</dbReference>
<name>A0A4Y7TXA7_COPMI</name>
<keyword evidence="4" id="KW-0961">Cell wall biogenesis/degradation</keyword>
<dbReference type="EC" id="3.2.1.58" evidence="6"/>
<evidence type="ECO:0000256" key="5">
    <source>
        <dbReference type="ARBA" id="ARBA00036824"/>
    </source>
</evidence>
<evidence type="ECO:0000259" key="8">
    <source>
        <dbReference type="Pfam" id="PF00150"/>
    </source>
</evidence>
<evidence type="ECO:0000256" key="7">
    <source>
        <dbReference type="RuleBase" id="RU361153"/>
    </source>
</evidence>
<comment type="similarity">
    <text evidence="1 7">Belongs to the glycosyl hydrolase 5 (cellulase A) family.</text>
</comment>
<dbReference type="EMBL" id="QPFP01000002">
    <property type="protein sequence ID" value="TEB38805.1"/>
    <property type="molecule type" value="Genomic_DNA"/>
</dbReference>
<dbReference type="Pfam" id="PF00150">
    <property type="entry name" value="Cellulase"/>
    <property type="match status" value="1"/>
</dbReference>
<dbReference type="GO" id="GO:0009251">
    <property type="term" value="P:glucan catabolic process"/>
    <property type="evidence" value="ECO:0007669"/>
    <property type="project" value="TreeGrafter"/>
</dbReference>
<dbReference type="STRING" id="71717.A0A4Y7TXA7"/>
<dbReference type="Proteomes" id="UP000298030">
    <property type="component" value="Unassembled WGS sequence"/>
</dbReference>
<gene>
    <name evidence="9" type="ORF">FA13DRAFT_407298</name>
</gene>
<organism evidence="9 10">
    <name type="scientific">Coprinellus micaceus</name>
    <name type="common">Glistening ink-cap mushroom</name>
    <name type="synonym">Coprinus micaceus</name>
    <dbReference type="NCBI Taxonomy" id="71717"/>
    <lineage>
        <taxon>Eukaryota</taxon>
        <taxon>Fungi</taxon>
        <taxon>Dikarya</taxon>
        <taxon>Basidiomycota</taxon>
        <taxon>Agaricomycotina</taxon>
        <taxon>Agaricomycetes</taxon>
        <taxon>Agaricomycetidae</taxon>
        <taxon>Agaricales</taxon>
        <taxon>Agaricineae</taxon>
        <taxon>Psathyrellaceae</taxon>
        <taxon>Coprinellus</taxon>
    </lineage>
</organism>
<dbReference type="AlphaFoldDB" id="A0A4Y7TXA7"/>
<dbReference type="InterPro" id="IPR001547">
    <property type="entry name" value="Glyco_hydro_5"/>
</dbReference>
<dbReference type="GO" id="GO:0071555">
    <property type="term" value="P:cell wall organization"/>
    <property type="evidence" value="ECO:0007669"/>
    <property type="project" value="UniProtKB-KW"/>
</dbReference>
<dbReference type="PANTHER" id="PTHR31297">
    <property type="entry name" value="GLUCAN ENDO-1,6-BETA-GLUCOSIDASE B"/>
    <property type="match status" value="1"/>
</dbReference>
<dbReference type="Gene3D" id="3.20.20.80">
    <property type="entry name" value="Glycosidases"/>
    <property type="match status" value="1"/>
</dbReference>
<reference evidence="9 10" key="1">
    <citation type="journal article" date="2019" name="Nat. Ecol. Evol.">
        <title>Megaphylogeny resolves global patterns of mushroom evolution.</title>
        <authorList>
            <person name="Varga T."/>
            <person name="Krizsan K."/>
            <person name="Foldi C."/>
            <person name="Dima B."/>
            <person name="Sanchez-Garcia M."/>
            <person name="Sanchez-Ramirez S."/>
            <person name="Szollosi G.J."/>
            <person name="Szarkandi J.G."/>
            <person name="Papp V."/>
            <person name="Albert L."/>
            <person name="Andreopoulos W."/>
            <person name="Angelini C."/>
            <person name="Antonin V."/>
            <person name="Barry K.W."/>
            <person name="Bougher N.L."/>
            <person name="Buchanan P."/>
            <person name="Buyck B."/>
            <person name="Bense V."/>
            <person name="Catcheside P."/>
            <person name="Chovatia M."/>
            <person name="Cooper J."/>
            <person name="Damon W."/>
            <person name="Desjardin D."/>
            <person name="Finy P."/>
            <person name="Geml J."/>
            <person name="Haridas S."/>
            <person name="Hughes K."/>
            <person name="Justo A."/>
            <person name="Karasinski D."/>
            <person name="Kautmanova I."/>
            <person name="Kiss B."/>
            <person name="Kocsube S."/>
            <person name="Kotiranta H."/>
            <person name="LaButti K.M."/>
            <person name="Lechner B.E."/>
            <person name="Liimatainen K."/>
            <person name="Lipzen A."/>
            <person name="Lukacs Z."/>
            <person name="Mihaltcheva S."/>
            <person name="Morgado L.N."/>
            <person name="Niskanen T."/>
            <person name="Noordeloos M.E."/>
            <person name="Ohm R.A."/>
            <person name="Ortiz-Santana B."/>
            <person name="Ovrebo C."/>
            <person name="Racz N."/>
            <person name="Riley R."/>
            <person name="Savchenko A."/>
            <person name="Shiryaev A."/>
            <person name="Soop K."/>
            <person name="Spirin V."/>
            <person name="Szebenyi C."/>
            <person name="Tomsovsky M."/>
            <person name="Tulloss R.E."/>
            <person name="Uehling J."/>
            <person name="Grigoriev I.V."/>
            <person name="Vagvolgyi C."/>
            <person name="Papp T."/>
            <person name="Martin F.M."/>
            <person name="Miettinen O."/>
            <person name="Hibbett D.S."/>
            <person name="Nagy L.G."/>
        </authorList>
    </citation>
    <scope>NUCLEOTIDE SEQUENCE [LARGE SCALE GENOMIC DNA]</scope>
    <source>
        <strain evidence="9 10">FP101781</strain>
    </source>
</reference>
<keyword evidence="2 7" id="KW-0378">Hydrolase</keyword>
<protein>
    <recommendedName>
        <fullName evidence="6">glucan 1,3-beta-glucosidase</fullName>
        <ecNumber evidence="6">3.2.1.58</ecNumber>
    </recommendedName>
</protein>
<dbReference type="InterPro" id="IPR050386">
    <property type="entry name" value="Glycosyl_hydrolase_5"/>
</dbReference>
<keyword evidence="3 7" id="KW-0326">Glycosidase</keyword>
<evidence type="ECO:0000256" key="3">
    <source>
        <dbReference type="ARBA" id="ARBA00023295"/>
    </source>
</evidence>
<proteinExistence type="inferred from homology"/>
<evidence type="ECO:0000313" key="9">
    <source>
        <dbReference type="EMBL" id="TEB38805.1"/>
    </source>
</evidence>
<feature type="domain" description="Glycoside hydrolase family 5" evidence="8">
    <location>
        <begin position="109"/>
        <end position="303"/>
    </location>
</feature>
<dbReference type="GO" id="GO:0004338">
    <property type="term" value="F:glucan exo-1,3-beta-glucosidase activity"/>
    <property type="evidence" value="ECO:0007669"/>
    <property type="project" value="UniProtKB-EC"/>
</dbReference>
<dbReference type="FunFam" id="3.20.20.80:FF:000033">
    <property type="entry name" value="Glucan 1,3-beta-glucosidase A"/>
    <property type="match status" value="1"/>
</dbReference>